<evidence type="ECO:0000256" key="3">
    <source>
        <dbReference type="ARBA" id="ARBA00022692"/>
    </source>
</evidence>
<feature type="transmembrane region" description="Helical" evidence="6">
    <location>
        <begin position="289"/>
        <end position="308"/>
    </location>
</feature>
<feature type="transmembrane region" description="Helical" evidence="6">
    <location>
        <begin position="177"/>
        <end position="203"/>
    </location>
</feature>
<evidence type="ECO:0000256" key="5">
    <source>
        <dbReference type="ARBA" id="ARBA00023136"/>
    </source>
</evidence>
<keyword evidence="8" id="KW-1185">Reference proteome</keyword>
<dbReference type="CDD" id="cd06579">
    <property type="entry name" value="TM_PBP1_transp_AraH_like"/>
    <property type="match status" value="1"/>
</dbReference>
<sequence>MRTRFLRALGTQRALNSLRTLGLFLAILVIAAIVQSQRAAFLSFENLLTLLRSMVALGMVAFAQKLVILLGEIDLSVGAVYGLSAIVTATLWLGGGSLPFTTPLIPALLAAVAIAVLVGLLNGFFTVRAGLPSFIATLGMLNVAESLQLLVSNASTFTPAYNDPLPPEWELSLFHNLGGALLPFGIPVETLWLAAAFVLFWVLRHRTVFGFRLVAIGGNPDAARIARLPVKKYKYIVFVLSSLIAAIAGIIDFSYVGSVGPSQSGSLLFSVIAAVVIGGASLNGGRGTILGTLLGAVLLALLNNGLALLGVGSFAQLLFIGLVTIGAVWLDIASQKLIRHAGQRSAERAA</sequence>
<evidence type="ECO:0000256" key="4">
    <source>
        <dbReference type="ARBA" id="ARBA00022989"/>
    </source>
</evidence>
<dbReference type="Pfam" id="PF02653">
    <property type="entry name" value="BPD_transp_2"/>
    <property type="match status" value="1"/>
</dbReference>
<evidence type="ECO:0000256" key="6">
    <source>
        <dbReference type="SAM" id="Phobius"/>
    </source>
</evidence>
<name>A0ABU0JAU0_9HYPH</name>
<dbReference type="PANTHER" id="PTHR32196">
    <property type="entry name" value="ABC TRANSPORTER PERMEASE PROTEIN YPHD-RELATED-RELATED"/>
    <property type="match status" value="1"/>
</dbReference>
<evidence type="ECO:0000256" key="2">
    <source>
        <dbReference type="ARBA" id="ARBA00022475"/>
    </source>
</evidence>
<keyword evidence="3 6" id="KW-0812">Transmembrane</keyword>
<evidence type="ECO:0000256" key="1">
    <source>
        <dbReference type="ARBA" id="ARBA00004651"/>
    </source>
</evidence>
<feature type="transmembrane region" description="Helical" evidence="6">
    <location>
        <begin position="262"/>
        <end position="282"/>
    </location>
</feature>
<comment type="caution">
    <text evidence="7">The sequence shown here is derived from an EMBL/GenBank/DDBJ whole genome shotgun (WGS) entry which is preliminary data.</text>
</comment>
<gene>
    <name evidence="7" type="ORF">QO011_003675</name>
</gene>
<feature type="transmembrane region" description="Helical" evidence="6">
    <location>
        <begin position="46"/>
        <end position="63"/>
    </location>
</feature>
<keyword evidence="5 6" id="KW-0472">Membrane</keyword>
<proteinExistence type="predicted"/>
<accession>A0ABU0JAU0</accession>
<evidence type="ECO:0000313" key="8">
    <source>
        <dbReference type="Proteomes" id="UP001242480"/>
    </source>
</evidence>
<keyword evidence="4 6" id="KW-1133">Transmembrane helix</keyword>
<feature type="transmembrane region" description="Helical" evidence="6">
    <location>
        <begin position="314"/>
        <end position="334"/>
    </location>
</feature>
<feature type="transmembrane region" description="Helical" evidence="6">
    <location>
        <begin position="75"/>
        <end position="93"/>
    </location>
</feature>
<feature type="transmembrane region" description="Helical" evidence="6">
    <location>
        <begin position="105"/>
        <end position="127"/>
    </location>
</feature>
<organism evidence="7 8">
    <name type="scientific">Labrys wisconsinensis</name>
    <dbReference type="NCBI Taxonomy" id="425677"/>
    <lineage>
        <taxon>Bacteria</taxon>
        <taxon>Pseudomonadati</taxon>
        <taxon>Pseudomonadota</taxon>
        <taxon>Alphaproteobacteria</taxon>
        <taxon>Hyphomicrobiales</taxon>
        <taxon>Xanthobacteraceae</taxon>
        <taxon>Labrys</taxon>
    </lineage>
</organism>
<comment type="subcellular location">
    <subcellularLocation>
        <location evidence="1">Cell membrane</location>
        <topology evidence="1">Multi-pass membrane protein</topology>
    </subcellularLocation>
</comment>
<dbReference type="InterPro" id="IPR001851">
    <property type="entry name" value="ABC_transp_permease"/>
</dbReference>
<evidence type="ECO:0000313" key="7">
    <source>
        <dbReference type="EMBL" id="MDQ0470656.1"/>
    </source>
</evidence>
<dbReference type="EMBL" id="JAUSVX010000006">
    <property type="protein sequence ID" value="MDQ0470656.1"/>
    <property type="molecule type" value="Genomic_DNA"/>
</dbReference>
<protein>
    <submittedName>
        <fullName evidence="7">Ribose/xylose/arabinose/galactoside ABC-type transport system permease subunit</fullName>
    </submittedName>
</protein>
<keyword evidence="2" id="KW-1003">Cell membrane</keyword>
<dbReference type="PANTHER" id="PTHR32196:SF72">
    <property type="entry name" value="RIBOSE IMPORT PERMEASE PROTEIN RBSC"/>
    <property type="match status" value="1"/>
</dbReference>
<dbReference type="RefSeq" id="WP_307274796.1">
    <property type="nucleotide sequence ID" value="NZ_JAUSVX010000006.1"/>
</dbReference>
<reference evidence="7 8" key="1">
    <citation type="submission" date="2023-07" db="EMBL/GenBank/DDBJ databases">
        <title>Genomic Encyclopedia of Type Strains, Phase IV (KMG-IV): sequencing the most valuable type-strain genomes for metagenomic binning, comparative biology and taxonomic classification.</title>
        <authorList>
            <person name="Goeker M."/>
        </authorList>
    </citation>
    <scope>NUCLEOTIDE SEQUENCE [LARGE SCALE GENOMIC DNA]</scope>
    <source>
        <strain evidence="7 8">DSM 19619</strain>
    </source>
</reference>
<dbReference type="Proteomes" id="UP001242480">
    <property type="component" value="Unassembled WGS sequence"/>
</dbReference>
<feature type="transmembrane region" description="Helical" evidence="6">
    <location>
        <begin position="235"/>
        <end position="256"/>
    </location>
</feature>
<feature type="transmembrane region" description="Helical" evidence="6">
    <location>
        <begin position="134"/>
        <end position="157"/>
    </location>
</feature>